<sequence>MPLREATSSRRLSAYSVDSNMGPGCSSRLARRRSSFSLACVTDHQRRHQMSLDECSVVALSSKEVSV</sequence>
<protein>
    <submittedName>
        <fullName evidence="2">Uncharacterized protein</fullName>
    </submittedName>
</protein>
<feature type="region of interest" description="Disordered" evidence="1">
    <location>
        <begin position="1"/>
        <end position="26"/>
    </location>
</feature>
<reference evidence="3" key="1">
    <citation type="journal article" date="2020" name="Nat. Commun.">
        <title>Genome assembly of wild tea tree DASZ reveals pedigree and selection history of tea varieties.</title>
        <authorList>
            <person name="Zhang W."/>
            <person name="Zhang Y."/>
            <person name="Qiu H."/>
            <person name="Guo Y."/>
            <person name="Wan H."/>
            <person name="Zhang X."/>
            <person name="Scossa F."/>
            <person name="Alseekh S."/>
            <person name="Zhang Q."/>
            <person name="Wang P."/>
            <person name="Xu L."/>
            <person name="Schmidt M.H."/>
            <person name="Jia X."/>
            <person name="Li D."/>
            <person name="Zhu A."/>
            <person name="Guo F."/>
            <person name="Chen W."/>
            <person name="Ni D."/>
            <person name="Usadel B."/>
            <person name="Fernie A.R."/>
            <person name="Wen W."/>
        </authorList>
    </citation>
    <scope>NUCLEOTIDE SEQUENCE [LARGE SCALE GENOMIC DNA]</scope>
    <source>
        <strain evidence="3">cv. G240</strain>
    </source>
</reference>
<dbReference type="EMBL" id="JACBKZ010000014">
    <property type="protein sequence ID" value="KAF5932438.1"/>
    <property type="molecule type" value="Genomic_DNA"/>
</dbReference>
<reference evidence="2 3" key="2">
    <citation type="submission" date="2020-07" db="EMBL/GenBank/DDBJ databases">
        <title>Genome assembly of wild tea tree DASZ reveals pedigree and selection history of tea varieties.</title>
        <authorList>
            <person name="Zhang W."/>
        </authorList>
    </citation>
    <scope>NUCLEOTIDE SEQUENCE [LARGE SCALE GENOMIC DNA]</scope>
    <source>
        <strain evidence="3">cv. G240</strain>
        <tissue evidence="2">Leaf</tissue>
    </source>
</reference>
<keyword evidence="3" id="KW-1185">Reference proteome</keyword>
<proteinExistence type="predicted"/>
<evidence type="ECO:0000313" key="2">
    <source>
        <dbReference type="EMBL" id="KAF5932438.1"/>
    </source>
</evidence>
<dbReference type="AlphaFoldDB" id="A0A7J7FXU3"/>
<evidence type="ECO:0000313" key="3">
    <source>
        <dbReference type="Proteomes" id="UP000593564"/>
    </source>
</evidence>
<comment type="caution">
    <text evidence="2">The sequence shown here is derived from an EMBL/GenBank/DDBJ whole genome shotgun (WGS) entry which is preliminary data.</text>
</comment>
<gene>
    <name evidence="2" type="ORF">HYC85_028609</name>
</gene>
<accession>A0A7J7FXU3</accession>
<dbReference type="Proteomes" id="UP000593564">
    <property type="component" value="Unassembled WGS sequence"/>
</dbReference>
<name>A0A7J7FXU3_CAMSI</name>
<organism evidence="2 3">
    <name type="scientific">Camellia sinensis</name>
    <name type="common">Tea plant</name>
    <name type="synonym">Thea sinensis</name>
    <dbReference type="NCBI Taxonomy" id="4442"/>
    <lineage>
        <taxon>Eukaryota</taxon>
        <taxon>Viridiplantae</taxon>
        <taxon>Streptophyta</taxon>
        <taxon>Embryophyta</taxon>
        <taxon>Tracheophyta</taxon>
        <taxon>Spermatophyta</taxon>
        <taxon>Magnoliopsida</taxon>
        <taxon>eudicotyledons</taxon>
        <taxon>Gunneridae</taxon>
        <taxon>Pentapetalae</taxon>
        <taxon>asterids</taxon>
        <taxon>Ericales</taxon>
        <taxon>Theaceae</taxon>
        <taxon>Camellia</taxon>
    </lineage>
</organism>
<evidence type="ECO:0000256" key="1">
    <source>
        <dbReference type="SAM" id="MobiDB-lite"/>
    </source>
</evidence>